<keyword evidence="4" id="KW-1185">Reference proteome</keyword>
<sequence length="146" mass="16123">MPDRGMAVARPAMSTPQVGPSSLTTDQTFHPAQLRASTPEYLYILFSSFNLLLLVPLLRRFSMRLQVLNVGLSFFLLFDSLAPFRAATICAEKLLSSLQTHASQGWVRWHGRDRWSPPSSSKTSSSPRVCRIKDVKAAGTAKASLT</sequence>
<proteinExistence type="predicted"/>
<protein>
    <submittedName>
        <fullName evidence="3">Uncharacterized protein</fullName>
    </submittedName>
</protein>
<evidence type="ECO:0000313" key="3">
    <source>
        <dbReference type="EMBL" id="KAK4021217.1"/>
    </source>
</evidence>
<organism evidence="3 4">
    <name type="scientific">Daphnia magna</name>
    <dbReference type="NCBI Taxonomy" id="35525"/>
    <lineage>
        <taxon>Eukaryota</taxon>
        <taxon>Metazoa</taxon>
        <taxon>Ecdysozoa</taxon>
        <taxon>Arthropoda</taxon>
        <taxon>Crustacea</taxon>
        <taxon>Branchiopoda</taxon>
        <taxon>Diplostraca</taxon>
        <taxon>Cladocera</taxon>
        <taxon>Anomopoda</taxon>
        <taxon>Daphniidae</taxon>
        <taxon>Daphnia</taxon>
    </lineage>
</organism>
<accession>A0ABR0A7U9</accession>
<comment type="caution">
    <text evidence="3">The sequence shown here is derived from an EMBL/GenBank/DDBJ whole genome shotgun (WGS) entry which is preliminary data.</text>
</comment>
<name>A0ABR0A7U9_9CRUS</name>
<evidence type="ECO:0000313" key="4">
    <source>
        <dbReference type="Proteomes" id="UP001234178"/>
    </source>
</evidence>
<dbReference type="EMBL" id="JAOYFB010000036">
    <property type="protein sequence ID" value="KAK4021217.1"/>
    <property type="molecule type" value="Genomic_DNA"/>
</dbReference>
<feature type="transmembrane region" description="Helical" evidence="2">
    <location>
        <begin position="41"/>
        <end position="58"/>
    </location>
</feature>
<keyword evidence="2" id="KW-0812">Transmembrane</keyword>
<keyword evidence="2" id="KW-0472">Membrane</keyword>
<feature type="compositionally biased region" description="Polar residues" evidence="1">
    <location>
        <begin position="14"/>
        <end position="24"/>
    </location>
</feature>
<gene>
    <name evidence="3" type="ORF">OUZ56_003136</name>
</gene>
<reference evidence="3 4" key="1">
    <citation type="journal article" date="2023" name="Nucleic Acids Res.">
        <title>The hologenome of Daphnia magna reveals possible DNA methylation and microbiome-mediated evolution of the host genome.</title>
        <authorList>
            <person name="Chaturvedi A."/>
            <person name="Li X."/>
            <person name="Dhandapani V."/>
            <person name="Marshall H."/>
            <person name="Kissane S."/>
            <person name="Cuenca-Cambronero M."/>
            <person name="Asole G."/>
            <person name="Calvet F."/>
            <person name="Ruiz-Romero M."/>
            <person name="Marangio P."/>
            <person name="Guigo R."/>
            <person name="Rago D."/>
            <person name="Mirbahai L."/>
            <person name="Eastwood N."/>
            <person name="Colbourne J.K."/>
            <person name="Zhou J."/>
            <person name="Mallon E."/>
            <person name="Orsini L."/>
        </authorList>
    </citation>
    <scope>NUCLEOTIDE SEQUENCE [LARGE SCALE GENOMIC DNA]</scope>
    <source>
        <strain evidence="3">LRV0_1</strain>
    </source>
</reference>
<dbReference type="Proteomes" id="UP001234178">
    <property type="component" value="Unassembled WGS sequence"/>
</dbReference>
<evidence type="ECO:0000256" key="1">
    <source>
        <dbReference type="SAM" id="MobiDB-lite"/>
    </source>
</evidence>
<evidence type="ECO:0000256" key="2">
    <source>
        <dbReference type="SAM" id="Phobius"/>
    </source>
</evidence>
<keyword evidence="2" id="KW-1133">Transmembrane helix</keyword>
<feature type="region of interest" description="Disordered" evidence="1">
    <location>
        <begin position="1"/>
        <end position="24"/>
    </location>
</feature>